<proteinExistence type="predicted"/>
<gene>
    <name evidence="2" type="ORF">E6C76_06665</name>
</gene>
<sequence>MHCAGGPVRVAADSSLSASRHPDSPAVFPWILALDVHGQPRRWIGWQDACHYHARGLVAWSLGERQFRIRGGLCRATGQRSEITTHSIIAIQGRAPWLGDQAHAPRLDNRELFRRDRQLCAYCGRHYGIATLTRDHIHPLSQGGRDAWMNVVTACRACNQKKSGRTPEQAGMPLLYAPYVPSKAEYLILCNRGILADQMDFLALHVPRPSRVRRTD</sequence>
<dbReference type="GO" id="GO:0004519">
    <property type="term" value="F:endonuclease activity"/>
    <property type="evidence" value="ECO:0007669"/>
    <property type="project" value="UniProtKB-KW"/>
</dbReference>
<comment type="caution">
    <text evidence="2">The sequence shown here is derived from an EMBL/GenBank/DDBJ whole genome shotgun (WGS) entry which is preliminary data.</text>
</comment>
<feature type="domain" description="HNH nuclease" evidence="1">
    <location>
        <begin position="107"/>
        <end position="160"/>
    </location>
</feature>
<dbReference type="CDD" id="cd00085">
    <property type="entry name" value="HNHc"/>
    <property type="match status" value="1"/>
</dbReference>
<dbReference type="Gene3D" id="1.10.30.50">
    <property type="match status" value="1"/>
</dbReference>
<evidence type="ECO:0000313" key="2">
    <source>
        <dbReference type="EMBL" id="THF66513.1"/>
    </source>
</evidence>
<evidence type="ECO:0000259" key="1">
    <source>
        <dbReference type="SMART" id="SM00507"/>
    </source>
</evidence>
<evidence type="ECO:0000313" key="3">
    <source>
        <dbReference type="Proteomes" id="UP000308430"/>
    </source>
</evidence>
<dbReference type="PANTHER" id="PTHR33877">
    <property type="entry name" value="SLL1193 PROTEIN"/>
    <property type="match status" value="1"/>
</dbReference>
<keyword evidence="2" id="KW-0540">Nuclease</keyword>
<keyword evidence="3" id="KW-1185">Reference proteome</keyword>
<dbReference type="InterPro" id="IPR029471">
    <property type="entry name" value="HNH_5"/>
</dbReference>
<dbReference type="InterPro" id="IPR003615">
    <property type="entry name" value="HNH_nuc"/>
</dbReference>
<dbReference type="Proteomes" id="UP000308430">
    <property type="component" value="Unassembled WGS sequence"/>
</dbReference>
<dbReference type="SMART" id="SM00507">
    <property type="entry name" value="HNHc"/>
    <property type="match status" value="1"/>
</dbReference>
<accession>A0A4S4B1Y6</accession>
<dbReference type="InterPro" id="IPR052892">
    <property type="entry name" value="NA-targeting_endonuclease"/>
</dbReference>
<dbReference type="EMBL" id="SSOC01000002">
    <property type="protein sequence ID" value="THF66513.1"/>
    <property type="molecule type" value="Genomic_DNA"/>
</dbReference>
<reference evidence="2 3" key="1">
    <citation type="submission" date="2019-04" db="EMBL/GenBank/DDBJ databases">
        <title>Azoarcus nasutitermitis sp. nov. isolated from termite nest.</title>
        <authorList>
            <person name="Lin S.-Y."/>
            <person name="Hameed A."/>
            <person name="Hsu Y.-H."/>
            <person name="Young C.-C."/>
        </authorList>
    </citation>
    <scope>NUCLEOTIDE SEQUENCE [LARGE SCALE GENOMIC DNA]</scope>
    <source>
        <strain evidence="2 3">CC-YHH838</strain>
    </source>
</reference>
<name>A0A4S4B1Y6_9RHOO</name>
<organism evidence="2 3">
    <name type="scientific">Pseudothauera nasutitermitis</name>
    <dbReference type="NCBI Taxonomy" id="2565930"/>
    <lineage>
        <taxon>Bacteria</taxon>
        <taxon>Pseudomonadati</taxon>
        <taxon>Pseudomonadota</taxon>
        <taxon>Betaproteobacteria</taxon>
        <taxon>Rhodocyclales</taxon>
        <taxon>Zoogloeaceae</taxon>
        <taxon>Pseudothauera</taxon>
    </lineage>
</organism>
<protein>
    <submittedName>
        <fullName evidence="2">HNH endonuclease</fullName>
    </submittedName>
</protein>
<dbReference type="OrthoDB" id="9802901at2"/>
<dbReference type="Pfam" id="PF14279">
    <property type="entry name" value="HNH_5"/>
    <property type="match status" value="1"/>
</dbReference>
<keyword evidence="2" id="KW-0378">Hydrolase</keyword>
<keyword evidence="2" id="KW-0255">Endonuclease</keyword>
<dbReference type="PANTHER" id="PTHR33877:SF2">
    <property type="entry name" value="OS07G0170200 PROTEIN"/>
    <property type="match status" value="1"/>
</dbReference>
<dbReference type="AlphaFoldDB" id="A0A4S4B1Y6"/>